<reference evidence="2 3" key="1">
    <citation type="submission" date="2022-10" db="EMBL/GenBank/DDBJ databases">
        <title>Ruegeria sp. nov., isolated from ocean surface water.</title>
        <authorList>
            <person name="He W."/>
            <person name="Wang L."/>
            <person name="Zhang D.-F."/>
        </authorList>
    </citation>
    <scope>NUCLEOTIDE SEQUENCE [LARGE SCALE GENOMIC DNA]</scope>
    <source>
        <strain evidence="2 3">WL0004</strain>
    </source>
</reference>
<feature type="domain" description="Beta-lactamase-related" evidence="1">
    <location>
        <begin position="18"/>
        <end position="404"/>
    </location>
</feature>
<dbReference type="PANTHER" id="PTHR43283">
    <property type="entry name" value="BETA-LACTAMASE-RELATED"/>
    <property type="match status" value="1"/>
</dbReference>
<dbReference type="InterPro" id="IPR012338">
    <property type="entry name" value="Beta-lactam/transpept-like"/>
</dbReference>
<dbReference type="RefSeq" id="WP_263387273.1">
    <property type="nucleotide sequence ID" value="NZ_JAOVQN010000003.1"/>
</dbReference>
<name>A0ABT2WMI9_9RHOB</name>
<gene>
    <name evidence="2" type="ORF">OEZ49_04940</name>
</gene>
<accession>A0ABT2WMI9</accession>
<dbReference type="PANTHER" id="PTHR43283:SF3">
    <property type="entry name" value="BETA-LACTAMASE FAMILY PROTEIN (AFU_ORTHOLOGUE AFUA_5G07500)"/>
    <property type="match status" value="1"/>
</dbReference>
<dbReference type="Proteomes" id="UP001321014">
    <property type="component" value="Unassembled WGS sequence"/>
</dbReference>
<dbReference type="Pfam" id="PF00144">
    <property type="entry name" value="Beta-lactamase"/>
    <property type="match status" value="1"/>
</dbReference>
<dbReference type="SUPFAM" id="SSF56601">
    <property type="entry name" value="beta-lactamase/transpeptidase-like"/>
    <property type="match status" value="1"/>
</dbReference>
<protein>
    <submittedName>
        <fullName evidence="2">Beta-lactamase family protein</fullName>
    </submittedName>
</protein>
<dbReference type="EMBL" id="JAOVQN010000003">
    <property type="protein sequence ID" value="MCU9837101.1"/>
    <property type="molecule type" value="Genomic_DNA"/>
</dbReference>
<dbReference type="InterPro" id="IPR001466">
    <property type="entry name" value="Beta-lactam-related"/>
</dbReference>
<proteinExistence type="predicted"/>
<evidence type="ECO:0000313" key="3">
    <source>
        <dbReference type="Proteomes" id="UP001321014"/>
    </source>
</evidence>
<evidence type="ECO:0000259" key="1">
    <source>
        <dbReference type="Pfam" id="PF00144"/>
    </source>
</evidence>
<sequence length="410" mass="44430">MTSPISRKLDTTRLGRIAEWMQRYVDQRKYAGSSVLISQSGEEVYFHAAGLRSAENGLPFQRDTIARIYSMTKPITSLAVMMLAERGLFHLDAPVSQFIPSFSDMRALVPGAERIDQTERAAVPTLHQLLTHTSGLSYPFNPGVLARAMEEQDLLFKPDQGSLEDMCDQVAALPLAFQPGTRWEYSVAIDILGRVVEVVSGRSLAEFFAQEIFAPLGMTETGFSVPIGAGDRFASLYTPLAGDAMALNAAKAGGETLRLVDQARHSPFEAATMFSGGGGLVSTIDDYSRFAEMLRRGGEVGDQRLVGPATIDFMMRNHLPGDIAAMGPQSFAEQPMEGMGFGLGGAVVLDPGRARTPGSVGDFSWGGMASTFFWLDRVHDITVVFFTQLSPSSSYPSRSELKALIHGALI</sequence>
<comment type="caution">
    <text evidence="2">The sequence shown here is derived from an EMBL/GenBank/DDBJ whole genome shotgun (WGS) entry which is preliminary data.</text>
</comment>
<evidence type="ECO:0000313" key="2">
    <source>
        <dbReference type="EMBL" id="MCU9837101.1"/>
    </source>
</evidence>
<dbReference type="InterPro" id="IPR050789">
    <property type="entry name" value="Diverse_Enzym_Activities"/>
</dbReference>
<keyword evidence="3" id="KW-1185">Reference proteome</keyword>
<dbReference type="Gene3D" id="3.40.710.10">
    <property type="entry name" value="DD-peptidase/beta-lactamase superfamily"/>
    <property type="match status" value="1"/>
</dbReference>
<organism evidence="2 3">
    <name type="scientific">Ruegeria marisflavi</name>
    <dbReference type="NCBI Taxonomy" id="2984152"/>
    <lineage>
        <taxon>Bacteria</taxon>
        <taxon>Pseudomonadati</taxon>
        <taxon>Pseudomonadota</taxon>
        <taxon>Alphaproteobacteria</taxon>
        <taxon>Rhodobacterales</taxon>
        <taxon>Roseobacteraceae</taxon>
        <taxon>Ruegeria</taxon>
    </lineage>
</organism>